<dbReference type="InterPro" id="IPR018484">
    <property type="entry name" value="FGGY_N"/>
</dbReference>
<dbReference type="GO" id="GO:0005739">
    <property type="term" value="C:mitochondrion"/>
    <property type="evidence" value="ECO:0007669"/>
    <property type="project" value="TreeGrafter"/>
</dbReference>
<dbReference type="InterPro" id="IPR043129">
    <property type="entry name" value="ATPase_NBD"/>
</dbReference>
<name>A0A915MHN7_MELJA</name>
<sequence>MSSTTPATKIDAILAIDVGTTNLKFCIFSNDKCKLVCSRTEELVLITSKDDQLVEIEPDQLWKQIFGMIESLIAEAEKMDLNILSIGLSCHRNSFVTLNRKTLEPCHKIITWKDKRAQQYCEKWNNSYRRK</sequence>
<dbReference type="AlphaFoldDB" id="A0A915MHN7"/>
<dbReference type="PANTHER" id="PTHR10196">
    <property type="entry name" value="SUGAR KINASE"/>
    <property type="match status" value="1"/>
</dbReference>
<protein>
    <submittedName>
        <fullName evidence="6">Carbohydrate kinase FGGY N-terminal domain-containing protein</fullName>
    </submittedName>
</protein>
<comment type="similarity">
    <text evidence="1">Belongs to the FGGY kinase family.</text>
</comment>
<evidence type="ECO:0000313" key="6">
    <source>
        <dbReference type="WBParaSite" id="scaffold36292_cov279.g23144"/>
    </source>
</evidence>
<keyword evidence="5" id="KW-1185">Reference proteome</keyword>
<proteinExistence type="inferred from homology"/>
<reference evidence="6" key="1">
    <citation type="submission" date="2022-11" db="UniProtKB">
        <authorList>
            <consortium name="WormBaseParasite"/>
        </authorList>
    </citation>
    <scope>IDENTIFICATION</scope>
</reference>
<dbReference type="WBParaSite" id="scaffold36292_cov279.g23144">
    <property type="protein sequence ID" value="scaffold36292_cov279.g23144"/>
    <property type="gene ID" value="scaffold36292_cov279.g23144"/>
</dbReference>
<accession>A0A915MHN7</accession>
<feature type="domain" description="Carbohydrate kinase FGGY N-terminal" evidence="4">
    <location>
        <begin position="13"/>
        <end position="128"/>
    </location>
</feature>
<dbReference type="SUPFAM" id="SSF53067">
    <property type="entry name" value="Actin-like ATPase domain"/>
    <property type="match status" value="1"/>
</dbReference>
<dbReference type="GO" id="GO:0006071">
    <property type="term" value="P:glycerol metabolic process"/>
    <property type="evidence" value="ECO:0007669"/>
    <property type="project" value="TreeGrafter"/>
</dbReference>
<evidence type="ECO:0000256" key="2">
    <source>
        <dbReference type="ARBA" id="ARBA00022679"/>
    </source>
</evidence>
<organism evidence="5 6">
    <name type="scientific">Meloidogyne javanica</name>
    <name type="common">Root-knot nematode worm</name>
    <dbReference type="NCBI Taxonomy" id="6303"/>
    <lineage>
        <taxon>Eukaryota</taxon>
        <taxon>Metazoa</taxon>
        <taxon>Ecdysozoa</taxon>
        <taxon>Nematoda</taxon>
        <taxon>Chromadorea</taxon>
        <taxon>Rhabditida</taxon>
        <taxon>Tylenchina</taxon>
        <taxon>Tylenchomorpha</taxon>
        <taxon>Tylenchoidea</taxon>
        <taxon>Meloidogynidae</taxon>
        <taxon>Meloidogyninae</taxon>
        <taxon>Meloidogyne</taxon>
        <taxon>Meloidogyne incognita group</taxon>
    </lineage>
</organism>
<dbReference type="Pfam" id="PF00370">
    <property type="entry name" value="FGGY_N"/>
    <property type="match status" value="1"/>
</dbReference>
<dbReference type="GO" id="GO:0046167">
    <property type="term" value="P:glycerol-3-phosphate biosynthetic process"/>
    <property type="evidence" value="ECO:0007669"/>
    <property type="project" value="TreeGrafter"/>
</dbReference>
<dbReference type="PANTHER" id="PTHR10196:SF68">
    <property type="entry name" value="GLYCEROL KINASE 5-RELATED"/>
    <property type="match status" value="1"/>
</dbReference>
<dbReference type="GO" id="GO:0006641">
    <property type="term" value="P:triglyceride metabolic process"/>
    <property type="evidence" value="ECO:0007669"/>
    <property type="project" value="TreeGrafter"/>
</dbReference>
<evidence type="ECO:0000313" key="5">
    <source>
        <dbReference type="Proteomes" id="UP000887561"/>
    </source>
</evidence>
<dbReference type="GO" id="GO:0016301">
    <property type="term" value="F:kinase activity"/>
    <property type="evidence" value="ECO:0007669"/>
    <property type="project" value="UniProtKB-KW"/>
</dbReference>
<evidence type="ECO:0000259" key="4">
    <source>
        <dbReference type="Pfam" id="PF00370"/>
    </source>
</evidence>
<keyword evidence="2" id="KW-0808">Transferase</keyword>
<keyword evidence="3" id="KW-0418">Kinase</keyword>
<dbReference type="Proteomes" id="UP000887561">
    <property type="component" value="Unplaced"/>
</dbReference>
<evidence type="ECO:0000256" key="1">
    <source>
        <dbReference type="ARBA" id="ARBA00009156"/>
    </source>
</evidence>
<dbReference type="Gene3D" id="3.30.420.40">
    <property type="match status" value="1"/>
</dbReference>
<evidence type="ECO:0000256" key="3">
    <source>
        <dbReference type="ARBA" id="ARBA00022777"/>
    </source>
</evidence>